<dbReference type="Proteomes" id="UP001208771">
    <property type="component" value="Unassembled WGS sequence"/>
</dbReference>
<evidence type="ECO:0000313" key="1">
    <source>
        <dbReference type="EMBL" id="MCX8997086.1"/>
    </source>
</evidence>
<proteinExistence type="predicted"/>
<dbReference type="Pfam" id="PF12974">
    <property type="entry name" value="Phosphonate-bd"/>
    <property type="match status" value="1"/>
</dbReference>
<keyword evidence="2" id="KW-1185">Reference proteome</keyword>
<evidence type="ECO:0000313" key="2">
    <source>
        <dbReference type="Proteomes" id="UP001208771"/>
    </source>
</evidence>
<sequence length="330" mass="36115">MSSPSLSMAIASYGCTRAIKNGDVPLRGVDVRPVEVSPIIAAFRRMVRDLEFDICELAPTTYVIARAAGVPITALPIFLSRRFHHSGLQVRTDAGIDAPKDLEGKKVGVRAYSVTTGVWTRGILANEYGVDNDRIEWIVDDEEHVTSLKLPPNVSHAPEGKSLSAMMASGEIQAGFTSRAGIGRSGAPTAGWEAAGKDDTPGYRELFDNAPELEAAWYRKTGVYPVHGCVVVRNDVLRAFPFLPDVLFEAFEEAKQRWLADLRSGAPDVPDRDKYAGVIPFVGEDPLPNGLEANRATLETLVTYAWQQKLIPRRIPVEELFLDTRKANAA</sequence>
<name>A0AAE3MZ09_9HYPH</name>
<accession>A0AAE3MZ09</accession>
<reference evidence="1" key="1">
    <citation type="submission" date="2022-07" db="EMBL/GenBank/DDBJ databases">
        <title>Ectorhizobium quercum gen.nov., sp. nov.</title>
        <authorList>
            <person name="Ma T."/>
            <person name="Li Y."/>
        </authorList>
    </citation>
    <scope>NUCLEOTIDE SEQUENCE</scope>
    <source>
        <strain evidence="1">BDR2-2</strain>
    </source>
</reference>
<dbReference type="EMBL" id="JANFPI010000002">
    <property type="protein sequence ID" value="MCX8997086.1"/>
    <property type="molecule type" value="Genomic_DNA"/>
</dbReference>
<protein>
    <submittedName>
        <fullName evidence="1">Phosphate/phosphite/phosphonate ABC transporter substrate-binding protein</fullName>
    </submittedName>
</protein>
<dbReference type="RefSeq" id="WP_306410855.1">
    <property type="nucleotide sequence ID" value="NZ_JANFPI010000002.1"/>
</dbReference>
<dbReference type="Gene3D" id="3.40.190.10">
    <property type="entry name" value="Periplasmic binding protein-like II"/>
    <property type="match status" value="1"/>
</dbReference>
<dbReference type="SUPFAM" id="SSF53850">
    <property type="entry name" value="Periplasmic binding protein-like II"/>
    <property type="match status" value="1"/>
</dbReference>
<gene>
    <name evidence="1" type="ORF">NOF55_08200</name>
</gene>
<dbReference type="AlphaFoldDB" id="A0AAE3MZ09"/>
<organism evidence="1 2">
    <name type="scientific">Ectorhizobium quercum</name>
    <dbReference type="NCBI Taxonomy" id="2965071"/>
    <lineage>
        <taxon>Bacteria</taxon>
        <taxon>Pseudomonadati</taxon>
        <taxon>Pseudomonadota</taxon>
        <taxon>Alphaproteobacteria</taxon>
        <taxon>Hyphomicrobiales</taxon>
        <taxon>Rhizobiaceae</taxon>
        <taxon>Ectorhizobium</taxon>
    </lineage>
</organism>
<comment type="caution">
    <text evidence="1">The sequence shown here is derived from an EMBL/GenBank/DDBJ whole genome shotgun (WGS) entry which is preliminary data.</text>
</comment>